<keyword evidence="5" id="KW-1185">Reference proteome</keyword>
<reference evidence="4 5" key="1">
    <citation type="submission" date="2022-10" db="EMBL/GenBank/DDBJ databases">
        <title>Defluviimonas sp. CAU 1641 isolated from mud.</title>
        <authorList>
            <person name="Kim W."/>
        </authorList>
    </citation>
    <scope>NUCLEOTIDE SEQUENCE [LARGE SCALE GENOMIC DNA]</scope>
    <source>
        <strain evidence="4 5">CAU 1641</strain>
    </source>
</reference>
<organism evidence="4 5">
    <name type="scientific">Defluviimonas salinarum</name>
    <dbReference type="NCBI Taxonomy" id="2992147"/>
    <lineage>
        <taxon>Bacteria</taxon>
        <taxon>Pseudomonadati</taxon>
        <taxon>Pseudomonadota</taxon>
        <taxon>Alphaproteobacteria</taxon>
        <taxon>Rhodobacterales</taxon>
        <taxon>Paracoccaceae</taxon>
        <taxon>Albidovulum</taxon>
    </lineage>
</organism>
<keyword evidence="4" id="KW-0067">ATP-binding</keyword>
<accession>A0ABT3J5P5</accession>
<sequence>MPITVNLKKKDKKFEGDLPSWNIVVSGPVELFNPALEKFLFLQGLNAMNEEGDFSVWSSRPAIGAPPLYLAAVLREKYGCALKTDLEKMLKAARSERVAEDGLEHFLGAPKTRPAGDLALAISAGSKDFIANCSEDDYDRRQLLEGAGWLAIDKVSPALEARFGSRPYRTRDPFIAANLETFMPPPVKVKMREHLGAAQKNIAKSKTQEAPSGFSIPAPEGLDYLDFQKSGIQQVIDTGQSAIIADDMGLGKTIQGIGILNGRPDVRRAIFFCQANMRLKWVREIEKWKIDTSLSVGHAEGSTFPDTDVVVINYDIAKRHIETIRGIAWDLVVTDEAHNLKNLEAQRTQAILGDLDSIEGLGPVPMTKGGQIVHLTGTPKPNRVSELWPLLTSSRPDIWGRGPEARQAFLNRYEPPVLIKKKMPSKYGRGEREIIIPMPGKPQRELELQLRLRGSGSFIRRLKRDTDLPPKFRTPIEMPFRLSKEDLEILKQAEADLEEIHTRISGGTIRRGESREAREIIDVIAGLSFDSPHFSEIARVRRNLGVLKAPHAARFIVDELLEDRELSEDQRRKTVVFAHHKEVIATIAALAGQELPGAVRVYDGSVSNSKRQSRIDEFQEDPNARLFIMSLAGATGITLTASARMRVVEPDWSPSNMVQIEDRIWRIGQEQACDIGYLFVPNSLDVKMGLSLIQKMETDERAINTIGFRGMKVTKPQEREKQAGAKPESALVAQVNPQVGCRTPVTQPELPF</sequence>
<dbReference type="Pfam" id="PF00271">
    <property type="entry name" value="Helicase_C"/>
    <property type="match status" value="1"/>
</dbReference>
<keyword evidence="4" id="KW-0547">Nucleotide-binding</keyword>
<dbReference type="CDD" id="cd18793">
    <property type="entry name" value="SF2_C_SNF"/>
    <property type="match status" value="1"/>
</dbReference>
<dbReference type="PROSITE" id="PS51194">
    <property type="entry name" value="HELICASE_CTER"/>
    <property type="match status" value="1"/>
</dbReference>
<keyword evidence="4" id="KW-0347">Helicase</keyword>
<protein>
    <submittedName>
        <fullName evidence="4">DEAD/DEAH box helicase</fullName>
    </submittedName>
</protein>
<dbReference type="PROSITE" id="PS51192">
    <property type="entry name" value="HELICASE_ATP_BIND_1"/>
    <property type="match status" value="1"/>
</dbReference>
<evidence type="ECO:0000313" key="4">
    <source>
        <dbReference type="EMBL" id="MCW3782982.1"/>
    </source>
</evidence>
<gene>
    <name evidence="4" type="ORF">OM960_15645</name>
</gene>
<dbReference type="InterPro" id="IPR049730">
    <property type="entry name" value="SNF2/RAD54-like_C"/>
</dbReference>
<dbReference type="InterPro" id="IPR014001">
    <property type="entry name" value="Helicase_ATP-bd"/>
</dbReference>
<dbReference type="Gene3D" id="3.40.50.300">
    <property type="entry name" value="P-loop containing nucleotide triphosphate hydrolases"/>
    <property type="match status" value="1"/>
</dbReference>
<evidence type="ECO:0000259" key="3">
    <source>
        <dbReference type="PROSITE" id="PS51194"/>
    </source>
</evidence>
<dbReference type="SUPFAM" id="SSF52540">
    <property type="entry name" value="P-loop containing nucleoside triphosphate hydrolases"/>
    <property type="match status" value="2"/>
</dbReference>
<dbReference type="SMART" id="SM00490">
    <property type="entry name" value="HELICc"/>
    <property type="match status" value="1"/>
</dbReference>
<dbReference type="SMART" id="SM00487">
    <property type="entry name" value="DEXDc"/>
    <property type="match status" value="1"/>
</dbReference>
<evidence type="ECO:0000313" key="5">
    <source>
        <dbReference type="Proteomes" id="UP001207582"/>
    </source>
</evidence>
<feature type="domain" description="Helicase C-terminal" evidence="3">
    <location>
        <begin position="560"/>
        <end position="722"/>
    </location>
</feature>
<dbReference type="InterPro" id="IPR001650">
    <property type="entry name" value="Helicase_C-like"/>
</dbReference>
<dbReference type="InterPro" id="IPR027417">
    <property type="entry name" value="P-loop_NTPase"/>
</dbReference>
<dbReference type="RefSeq" id="WP_264772615.1">
    <property type="nucleotide sequence ID" value="NZ_JAPDOG010000014.1"/>
</dbReference>
<proteinExistence type="predicted"/>
<comment type="caution">
    <text evidence="4">The sequence shown here is derived from an EMBL/GenBank/DDBJ whole genome shotgun (WGS) entry which is preliminary data.</text>
</comment>
<dbReference type="PANTHER" id="PTHR45766">
    <property type="entry name" value="DNA ANNEALING HELICASE AND ENDONUCLEASE ZRANB3 FAMILY MEMBER"/>
    <property type="match status" value="1"/>
</dbReference>
<keyword evidence="1" id="KW-0378">Hydrolase</keyword>
<dbReference type="InterPro" id="IPR000330">
    <property type="entry name" value="SNF2_N"/>
</dbReference>
<dbReference type="EMBL" id="JAPDOG010000014">
    <property type="protein sequence ID" value="MCW3782982.1"/>
    <property type="molecule type" value="Genomic_DNA"/>
</dbReference>
<feature type="domain" description="Helicase ATP-binding" evidence="2">
    <location>
        <begin position="233"/>
        <end position="397"/>
    </location>
</feature>
<dbReference type="PANTHER" id="PTHR45766:SF6">
    <property type="entry name" value="SWI_SNF-RELATED MATRIX-ASSOCIATED ACTIN-DEPENDENT REGULATOR OF CHROMATIN SUBFAMILY A-LIKE PROTEIN 1"/>
    <property type="match status" value="1"/>
</dbReference>
<dbReference type="Proteomes" id="UP001207582">
    <property type="component" value="Unassembled WGS sequence"/>
</dbReference>
<dbReference type="Pfam" id="PF00176">
    <property type="entry name" value="SNF2-rel_dom"/>
    <property type="match status" value="1"/>
</dbReference>
<dbReference type="InterPro" id="IPR038718">
    <property type="entry name" value="SNF2-like_sf"/>
</dbReference>
<name>A0ABT3J5P5_9RHOB</name>
<evidence type="ECO:0000256" key="1">
    <source>
        <dbReference type="ARBA" id="ARBA00022801"/>
    </source>
</evidence>
<dbReference type="GO" id="GO:0004386">
    <property type="term" value="F:helicase activity"/>
    <property type="evidence" value="ECO:0007669"/>
    <property type="project" value="UniProtKB-KW"/>
</dbReference>
<evidence type="ECO:0000259" key="2">
    <source>
        <dbReference type="PROSITE" id="PS51192"/>
    </source>
</evidence>
<dbReference type="Gene3D" id="3.40.50.10810">
    <property type="entry name" value="Tandem AAA-ATPase domain"/>
    <property type="match status" value="1"/>
</dbReference>